<evidence type="ECO:0000313" key="5">
    <source>
        <dbReference type="EMBL" id="KKQ86840.1"/>
    </source>
</evidence>
<name>A0A0G0LFX8_9BACT</name>
<keyword evidence="2 5" id="KW-0689">Ribosomal protein</keyword>
<comment type="caution">
    <text evidence="5">The sequence shown here is derived from an EMBL/GenBank/DDBJ whole genome shotgun (WGS) entry which is preliminary data.</text>
</comment>
<accession>A0A0G0LFX8</accession>
<protein>
    <submittedName>
        <fullName evidence="5">30S ribosomal protein S7</fullName>
    </submittedName>
</protein>
<dbReference type="Proteomes" id="UP000033934">
    <property type="component" value="Unassembled WGS sequence"/>
</dbReference>
<evidence type="ECO:0000313" key="6">
    <source>
        <dbReference type="Proteomes" id="UP000033934"/>
    </source>
</evidence>
<dbReference type="InterPro" id="IPR023798">
    <property type="entry name" value="Ribosomal_uS7_dom"/>
</dbReference>
<proteinExistence type="inferred from homology"/>
<dbReference type="Pfam" id="PF00177">
    <property type="entry name" value="Ribosomal_S7"/>
    <property type="match status" value="1"/>
</dbReference>
<sequence>RVGGATYQVPIEVSKNRRLALALRWLIQATKDKKGADFATKLSNEMIAAYNNEGNAIKKKIDTHKMADANKAFAHFAKY</sequence>
<gene>
    <name evidence="5" type="ORF">UT11_C0061G0001</name>
</gene>
<evidence type="ECO:0000259" key="4">
    <source>
        <dbReference type="Pfam" id="PF00177"/>
    </source>
</evidence>
<organism evidence="5 6">
    <name type="scientific">Berkelbacteria bacterium GW2011_GWA2_38_9</name>
    <dbReference type="NCBI Taxonomy" id="1618334"/>
    <lineage>
        <taxon>Bacteria</taxon>
        <taxon>Candidatus Berkelbacteria</taxon>
    </lineage>
</organism>
<dbReference type="InterPro" id="IPR036823">
    <property type="entry name" value="Ribosomal_uS7_dom_sf"/>
</dbReference>
<dbReference type="Gene3D" id="1.10.455.10">
    <property type="entry name" value="Ribosomal protein S7 domain"/>
    <property type="match status" value="1"/>
</dbReference>
<dbReference type="GO" id="GO:0005840">
    <property type="term" value="C:ribosome"/>
    <property type="evidence" value="ECO:0007669"/>
    <property type="project" value="UniProtKB-KW"/>
</dbReference>
<dbReference type="GO" id="GO:0006412">
    <property type="term" value="P:translation"/>
    <property type="evidence" value="ECO:0007669"/>
    <property type="project" value="InterPro"/>
</dbReference>
<evidence type="ECO:0000256" key="1">
    <source>
        <dbReference type="ARBA" id="ARBA00007151"/>
    </source>
</evidence>
<evidence type="ECO:0000256" key="3">
    <source>
        <dbReference type="ARBA" id="ARBA00023274"/>
    </source>
</evidence>
<dbReference type="PANTHER" id="PTHR11205">
    <property type="entry name" value="RIBOSOMAL PROTEIN S7"/>
    <property type="match status" value="1"/>
</dbReference>
<dbReference type="EMBL" id="LBVO01000061">
    <property type="protein sequence ID" value="KKQ86840.1"/>
    <property type="molecule type" value="Genomic_DNA"/>
</dbReference>
<dbReference type="SUPFAM" id="SSF47973">
    <property type="entry name" value="Ribosomal protein S7"/>
    <property type="match status" value="1"/>
</dbReference>
<reference evidence="5 6" key="1">
    <citation type="journal article" date="2015" name="Nature">
        <title>rRNA introns, odd ribosomes, and small enigmatic genomes across a large radiation of phyla.</title>
        <authorList>
            <person name="Brown C.T."/>
            <person name="Hug L.A."/>
            <person name="Thomas B.C."/>
            <person name="Sharon I."/>
            <person name="Castelle C.J."/>
            <person name="Singh A."/>
            <person name="Wilkins M.J."/>
            <person name="Williams K.H."/>
            <person name="Banfield J.F."/>
        </authorList>
    </citation>
    <scope>NUCLEOTIDE SEQUENCE [LARGE SCALE GENOMIC DNA]</scope>
</reference>
<dbReference type="GO" id="GO:1990904">
    <property type="term" value="C:ribonucleoprotein complex"/>
    <property type="evidence" value="ECO:0007669"/>
    <property type="project" value="UniProtKB-KW"/>
</dbReference>
<keyword evidence="3" id="KW-0687">Ribonucleoprotein</keyword>
<dbReference type="PATRIC" id="fig|1618334.3.peg.762"/>
<evidence type="ECO:0000256" key="2">
    <source>
        <dbReference type="ARBA" id="ARBA00022980"/>
    </source>
</evidence>
<feature type="non-terminal residue" evidence="5">
    <location>
        <position position="1"/>
    </location>
</feature>
<dbReference type="InterPro" id="IPR000235">
    <property type="entry name" value="Ribosomal_uS7"/>
</dbReference>
<feature type="domain" description="Small ribosomal subunit protein uS7" evidence="4">
    <location>
        <begin position="1"/>
        <end position="71"/>
    </location>
</feature>
<comment type="similarity">
    <text evidence="1">Belongs to the universal ribosomal protein uS7 family.</text>
</comment>
<dbReference type="AlphaFoldDB" id="A0A0G0LFX8"/>